<organism evidence="3 4">
    <name type="scientific">Araneus ventricosus</name>
    <name type="common">Orbweaver spider</name>
    <name type="synonym">Epeira ventricosa</name>
    <dbReference type="NCBI Taxonomy" id="182803"/>
    <lineage>
        <taxon>Eukaryota</taxon>
        <taxon>Metazoa</taxon>
        <taxon>Ecdysozoa</taxon>
        <taxon>Arthropoda</taxon>
        <taxon>Chelicerata</taxon>
        <taxon>Arachnida</taxon>
        <taxon>Araneae</taxon>
        <taxon>Araneomorphae</taxon>
        <taxon>Entelegynae</taxon>
        <taxon>Araneoidea</taxon>
        <taxon>Araneidae</taxon>
        <taxon>Araneus</taxon>
    </lineage>
</organism>
<keyword evidence="4" id="KW-1185">Reference proteome</keyword>
<comment type="caution">
    <text evidence="3">The sequence shown here is derived from an EMBL/GenBank/DDBJ whole genome shotgun (WGS) entry which is preliminary data.</text>
</comment>
<name>A0A4Y2NRY3_ARAVE</name>
<feature type="region of interest" description="Disordered" evidence="1">
    <location>
        <begin position="1"/>
        <end position="25"/>
    </location>
</feature>
<dbReference type="EMBL" id="BGPR01210874">
    <property type="protein sequence ID" value="GBN41449.1"/>
    <property type="molecule type" value="Genomic_DNA"/>
</dbReference>
<evidence type="ECO:0000313" key="3">
    <source>
        <dbReference type="EMBL" id="GBN41449.1"/>
    </source>
</evidence>
<reference evidence="3 4" key="1">
    <citation type="journal article" date="2019" name="Sci. Rep.">
        <title>Orb-weaving spider Araneus ventricosus genome elucidates the spidroin gene catalogue.</title>
        <authorList>
            <person name="Kono N."/>
            <person name="Nakamura H."/>
            <person name="Ohtoshi R."/>
            <person name="Moran D.A.P."/>
            <person name="Shinohara A."/>
            <person name="Yoshida Y."/>
            <person name="Fujiwara M."/>
            <person name="Mori M."/>
            <person name="Tomita M."/>
            <person name="Arakawa K."/>
        </authorList>
    </citation>
    <scope>NUCLEOTIDE SEQUENCE [LARGE SCALE GENOMIC DNA]</scope>
</reference>
<evidence type="ECO:0000313" key="2">
    <source>
        <dbReference type="EMBL" id="GBN41185.1"/>
    </source>
</evidence>
<dbReference type="Proteomes" id="UP000499080">
    <property type="component" value="Unassembled WGS sequence"/>
</dbReference>
<feature type="compositionally biased region" description="Polar residues" evidence="1">
    <location>
        <begin position="1"/>
        <end position="11"/>
    </location>
</feature>
<dbReference type="EMBL" id="BGPR01210766">
    <property type="protein sequence ID" value="GBN41185.1"/>
    <property type="molecule type" value="Genomic_DNA"/>
</dbReference>
<feature type="compositionally biased region" description="Basic and acidic residues" evidence="1">
    <location>
        <begin position="74"/>
        <end position="84"/>
    </location>
</feature>
<dbReference type="AlphaFoldDB" id="A0A4Y2NRY3"/>
<sequence>MATDSESTLVESDNDNDSMLVSEEHLSQTLVPKEAFNPFLLIPTTSMFGGSLNKENDSAHKEPDNTKKSRRKRKGEERTSTKEK</sequence>
<proteinExistence type="predicted"/>
<feature type="compositionally biased region" description="Basic and acidic residues" evidence="1">
    <location>
        <begin position="54"/>
        <end position="67"/>
    </location>
</feature>
<feature type="region of interest" description="Disordered" evidence="1">
    <location>
        <begin position="46"/>
        <end position="84"/>
    </location>
</feature>
<evidence type="ECO:0000313" key="4">
    <source>
        <dbReference type="Proteomes" id="UP000499080"/>
    </source>
</evidence>
<evidence type="ECO:0000256" key="1">
    <source>
        <dbReference type="SAM" id="MobiDB-lite"/>
    </source>
</evidence>
<protein>
    <submittedName>
        <fullName evidence="3">Uncharacterized protein</fullName>
    </submittedName>
</protein>
<gene>
    <name evidence="3" type="ORF">AVEN_34299_1</name>
    <name evidence="2" type="ORF">AVEN_89220_1</name>
</gene>
<accession>A0A4Y2NRY3</accession>